<dbReference type="InterPro" id="IPR002347">
    <property type="entry name" value="SDR_fam"/>
</dbReference>
<gene>
    <name evidence="4" type="ORF">Rain11_0864</name>
</gene>
<dbReference type="PRINTS" id="PR00081">
    <property type="entry name" value="GDHRDH"/>
</dbReference>
<dbReference type="EMBL" id="NKXO01000011">
    <property type="protein sequence ID" value="PKQ70060.1"/>
    <property type="molecule type" value="Genomic_DNA"/>
</dbReference>
<dbReference type="PANTHER" id="PTHR42901">
    <property type="entry name" value="ALCOHOL DEHYDROGENASE"/>
    <property type="match status" value="1"/>
</dbReference>
<dbReference type="PRINTS" id="PR00080">
    <property type="entry name" value="SDRFAMILY"/>
</dbReference>
<reference evidence="4 5" key="1">
    <citation type="submission" date="2017-06" db="EMBL/GenBank/DDBJ databases">
        <title>Raineya orbicola gen. nov., sp. nov. a slightly thermophilic bacterium of the phylum Bacteroidetes and the description of Raineyaceae fam. nov.</title>
        <authorList>
            <person name="Albuquerque L."/>
            <person name="Polonia A.R.M."/>
            <person name="Barroso C."/>
            <person name="Froufe H.J.C."/>
            <person name="Lage O."/>
            <person name="Lobo-Da-Cunha A."/>
            <person name="Egas C."/>
            <person name="Da Costa M.S."/>
        </authorList>
    </citation>
    <scope>NUCLEOTIDE SEQUENCE [LARGE SCALE GENOMIC DNA]</scope>
    <source>
        <strain evidence="4 5">SPSPC-11</strain>
    </source>
</reference>
<evidence type="ECO:0000256" key="2">
    <source>
        <dbReference type="ARBA" id="ARBA00023002"/>
    </source>
</evidence>
<evidence type="ECO:0000256" key="3">
    <source>
        <dbReference type="RuleBase" id="RU000363"/>
    </source>
</evidence>
<dbReference type="InterPro" id="IPR036291">
    <property type="entry name" value="NAD(P)-bd_dom_sf"/>
</dbReference>
<dbReference type="Pfam" id="PF00106">
    <property type="entry name" value="adh_short"/>
    <property type="match status" value="1"/>
</dbReference>
<comment type="caution">
    <text evidence="4">The sequence shown here is derived from an EMBL/GenBank/DDBJ whole genome shotgun (WGS) entry which is preliminary data.</text>
</comment>
<sequence>MEKSKPTLVVTGGTKGIGKAVLEKFAQNGFQIFTCSRKSENVQALVSEISQKFPNIPLHAIPADLSNQAEVKKFAEFVKSKTAQIDVLVNNTGFFLPGQIHNETEGTLEAMIETNLYSAYHLTRALLPMMMNRQQGHIFTICSTASITAYTNGGSYCISKFALYGMTKVLRAELKTHNIRVTAILPGATLTDSWAGVDLPPERFMKPQDVADALWTCFQLSPQSVVEEILIRPQLGDIG</sequence>
<dbReference type="PROSITE" id="PS00061">
    <property type="entry name" value="ADH_SHORT"/>
    <property type="match status" value="1"/>
</dbReference>
<dbReference type="PANTHER" id="PTHR42901:SF1">
    <property type="entry name" value="ALCOHOL DEHYDROGENASE"/>
    <property type="match status" value="1"/>
</dbReference>
<dbReference type="GO" id="GO:0016491">
    <property type="term" value="F:oxidoreductase activity"/>
    <property type="evidence" value="ECO:0007669"/>
    <property type="project" value="UniProtKB-KW"/>
</dbReference>
<keyword evidence="5" id="KW-1185">Reference proteome</keyword>
<comment type="similarity">
    <text evidence="1 3">Belongs to the short-chain dehydrogenases/reductases (SDR) family.</text>
</comment>
<dbReference type="CDD" id="cd05233">
    <property type="entry name" value="SDR_c"/>
    <property type="match status" value="1"/>
</dbReference>
<proteinExistence type="inferred from homology"/>
<keyword evidence="2" id="KW-0560">Oxidoreductase</keyword>
<name>A0A2N3II93_9BACT</name>
<dbReference type="Gene3D" id="3.40.50.720">
    <property type="entry name" value="NAD(P)-binding Rossmann-like Domain"/>
    <property type="match status" value="1"/>
</dbReference>
<dbReference type="Proteomes" id="UP000233387">
    <property type="component" value="Unassembled WGS sequence"/>
</dbReference>
<dbReference type="OrthoDB" id="9810734at2"/>
<organism evidence="4 5">
    <name type="scientific">Raineya orbicola</name>
    <dbReference type="NCBI Taxonomy" id="2016530"/>
    <lineage>
        <taxon>Bacteria</taxon>
        <taxon>Pseudomonadati</taxon>
        <taxon>Bacteroidota</taxon>
        <taxon>Cytophagia</taxon>
        <taxon>Cytophagales</taxon>
        <taxon>Raineyaceae</taxon>
        <taxon>Raineya</taxon>
    </lineage>
</organism>
<evidence type="ECO:0000313" key="4">
    <source>
        <dbReference type="EMBL" id="PKQ70060.1"/>
    </source>
</evidence>
<dbReference type="AlphaFoldDB" id="A0A2N3II93"/>
<dbReference type="InterPro" id="IPR020904">
    <property type="entry name" value="Sc_DH/Rdtase_CS"/>
</dbReference>
<evidence type="ECO:0000256" key="1">
    <source>
        <dbReference type="ARBA" id="ARBA00006484"/>
    </source>
</evidence>
<accession>A0A2N3II93</accession>
<dbReference type="SUPFAM" id="SSF51735">
    <property type="entry name" value="NAD(P)-binding Rossmann-fold domains"/>
    <property type="match status" value="1"/>
</dbReference>
<dbReference type="RefSeq" id="WP_101358129.1">
    <property type="nucleotide sequence ID" value="NZ_NKXO01000011.1"/>
</dbReference>
<protein>
    <submittedName>
        <fullName evidence="4">Short-chain alcohol dehydrogenase</fullName>
    </submittedName>
</protein>
<evidence type="ECO:0000313" key="5">
    <source>
        <dbReference type="Proteomes" id="UP000233387"/>
    </source>
</evidence>